<comment type="caution">
    <text evidence="2">The sequence shown here is derived from an EMBL/GenBank/DDBJ whole genome shotgun (WGS) entry which is preliminary data.</text>
</comment>
<keyword evidence="3" id="KW-1185">Reference proteome</keyword>
<gene>
    <name evidence="2" type="ORF">ISN45_Aa03g021090</name>
</gene>
<keyword evidence="1" id="KW-0053">Apoptosis</keyword>
<reference evidence="2 3" key="1">
    <citation type="submission" date="2020-12" db="EMBL/GenBank/DDBJ databases">
        <title>Concerted genomic and epigenomic changes stabilize Arabidopsis allopolyploids.</title>
        <authorList>
            <person name="Chen Z."/>
        </authorList>
    </citation>
    <scope>NUCLEOTIDE SEQUENCE [LARGE SCALE GENOMIC DNA]</scope>
    <source>
        <strain evidence="2">Allo738</strain>
        <tissue evidence="2">Leaf</tissue>
    </source>
</reference>
<dbReference type="GO" id="GO:0005634">
    <property type="term" value="C:nucleus"/>
    <property type="evidence" value="ECO:0007669"/>
    <property type="project" value="TreeGrafter"/>
</dbReference>
<proteinExistence type="predicted"/>
<evidence type="ECO:0000313" key="2">
    <source>
        <dbReference type="EMBL" id="KAG7577871.1"/>
    </source>
</evidence>
<dbReference type="EMBL" id="JAEFBK010000008">
    <property type="protein sequence ID" value="KAG7577871.1"/>
    <property type="molecule type" value="Genomic_DNA"/>
</dbReference>
<dbReference type="AlphaFoldDB" id="A0A8T2AUJ6"/>
<dbReference type="Pfam" id="PF05918">
    <property type="entry name" value="API5"/>
    <property type="match status" value="1"/>
</dbReference>
<accession>A0A8T2AUJ6</accession>
<dbReference type="GO" id="GO:0003729">
    <property type="term" value="F:mRNA binding"/>
    <property type="evidence" value="ECO:0007669"/>
    <property type="project" value="TreeGrafter"/>
</dbReference>
<dbReference type="Proteomes" id="UP000694240">
    <property type="component" value="Chromosome 8"/>
</dbReference>
<dbReference type="GO" id="GO:0043067">
    <property type="term" value="P:regulation of programmed cell death"/>
    <property type="evidence" value="ECO:0007669"/>
    <property type="project" value="TreeGrafter"/>
</dbReference>
<dbReference type="PANTHER" id="PTHR12758">
    <property type="entry name" value="APOPTOSIS INHIBITOR 5-RELATED"/>
    <property type="match status" value="1"/>
</dbReference>
<organism evidence="2 3">
    <name type="scientific">Arabidopsis thaliana x Arabidopsis arenosa</name>
    <dbReference type="NCBI Taxonomy" id="1240361"/>
    <lineage>
        <taxon>Eukaryota</taxon>
        <taxon>Viridiplantae</taxon>
        <taxon>Streptophyta</taxon>
        <taxon>Embryophyta</taxon>
        <taxon>Tracheophyta</taxon>
        <taxon>Spermatophyta</taxon>
        <taxon>Magnoliopsida</taxon>
        <taxon>eudicotyledons</taxon>
        <taxon>Gunneridae</taxon>
        <taxon>Pentapetalae</taxon>
        <taxon>rosids</taxon>
        <taxon>malvids</taxon>
        <taxon>Brassicales</taxon>
        <taxon>Brassicaceae</taxon>
        <taxon>Camelineae</taxon>
        <taxon>Arabidopsis</taxon>
    </lineage>
</organism>
<protein>
    <submittedName>
        <fullName evidence="2">Apoptosis inhibitory 5</fullName>
    </submittedName>
</protein>
<dbReference type="InterPro" id="IPR008383">
    <property type="entry name" value="API5"/>
</dbReference>
<sequence>MVDQYSEDANHMEKLKEFDKRLRESKDKSHGVLYDNDLSLKLQNLQDYEGIIEFSKMSIETKELGVDMIPQYFQFYASHSNQAFDAFNDIIEAVDVNITVRVQAIRNLPLFCKDASEFVSKIIDVLVQCLDIGHIIRFNQKSLGHVSEEEIEKITEFLTSLSKFGVKAPQ</sequence>
<name>A0A8T2AUJ6_9BRAS</name>
<dbReference type="PANTHER" id="PTHR12758:SF19">
    <property type="entry name" value="APOPTOSIS INHIBITOR 5"/>
    <property type="match status" value="1"/>
</dbReference>
<evidence type="ECO:0000256" key="1">
    <source>
        <dbReference type="ARBA" id="ARBA00022703"/>
    </source>
</evidence>
<evidence type="ECO:0000313" key="3">
    <source>
        <dbReference type="Proteomes" id="UP000694240"/>
    </source>
</evidence>